<keyword evidence="5" id="KW-0010">Activator</keyword>
<gene>
    <name evidence="11" type="ORF">CCAM_LOCUS7799</name>
</gene>
<keyword evidence="2" id="KW-0936">Ethylene signaling pathway</keyword>
<dbReference type="InterPro" id="IPR051032">
    <property type="entry name" value="AP2/ERF_TF_ERF_subfamily"/>
</dbReference>
<dbReference type="InterPro" id="IPR056924">
    <property type="entry name" value="SH3_Tf2-1"/>
</dbReference>
<reference evidence="11 12" key="1">
    <citation type="submission" date="2018-04" db="EMBL/GenBank/DDBJ databases">
        <authorList>
            <person name="Vogel A."/>
        </authorList>
    </citation>
    <scope>NUCLEOTIDE SEQUENCE [LARGE SCALE GENOMIC DNA]</scope>
</reference>
<organism evidence="11 12">
    <name type="scientific">Cuscuta campestris</name>
    <dbReference type="NCBI Taxonomy" id="132261"/>
    <lineage>
        <taxon>Eukaryota</taxon>
        <taxon>Viridiplantae</taxon>
        <taxon>Streptophyta</taxon>
        <taxon>Embryophyta</taxon>
        <taxon>Tracheophyta</taxon>
        <taxon>Spermatophyta</taxon>
        <taxon>Magnoliopsida</taxon>
        <taxon>eudicotyledons</taxon>
        <taxon>Gunneridae</taxon>
        <taxon>Pentapetalae</taxon>
        <taxon>asterids</taxon>
        <taxon>lamiids</taxon>
        <taxon>Solanales</taxon>
        <taxon>Convolvulaceae</taxon>
        <taxon>Cuscuteae</taxon>
        <taxon>Cuscuta</taxon>
        <taxon>Cuscuta subgen. Grammica</taxon>
        <taxon>Cuscuta sect. Cleistogrammica</taxon>
    </lineage>
</organism>
<sequence length="1024" mass="114088">MRQNENEDASCKPRVFRRHWTSIGKMAVLPSLLVQLTNSLQLWLTDSQGYNFGQETMTKKASSDSPTSLLTLEDIMHTITDIQKDLHATKARVTELAIAKVDDPSDNHRSPFMWWRPPSSRTTSNSADPVPCMRVDAPRFSGDDPTAWIFRIQKYFDYSLTLEAERLQLVSMLINHPTSDWFHYYQSNTYDASWADFLVAVQPRFDPHYYENYIGLLSKLTQTSSVLDYQTSLESLLNKVSGVPEAMLISMFVAGSEQPIQREINLRNPTTLQSTFALARELAACHQEAATAFGSPAHMPWSNLPPPTGAAGILSTPKSGVRPNPTESGASNRAADALSRREDDAEVAAMFLTYARPLPKLLEAVAAENTMDPELRQLHEVVATGTTKPGFTVHSGILYYHHRLVLTSSSPLRPSYWPSTTAPRWPDIKVNAHHQEVSYAVGDLVFLKLRPYRQHSVARPLSTKLSRRFHGPFPILERVGQVAYRLQLPLDCRIHNVFHVSLLRPFVQNGENIPPVSLPADFYKGCPVLVPVKALAARTVLVDGFPQDQWLIRWLDGGPENSTWEPVADVQCHFPALGLEDKAVSDQGGSYGGCPRSYRPNRSFWFRNAFVQSGPFGPLNTSDKQKMAYSGDAAAEAAAKKKYKGVRMRSWGSWVSEIRAPYQKTRIWLGSYSTPECAARAYDAALLCLKGPSAAASLNFPHHLSSYPIPPSPPGAVFSPKAIQRIAAASAANSPHWEEAAAETDGDVEYCMDDVIIGGELEVHSPRRHEQTPAAIMAAQCSWYNFDSPKYSNMFANDGFFAGDPQLIDQISLDDIFCMAVFISKMDSAFDKLIDLLEKVLYGEIEHDEGVCMVFDHVYEISMTVIQNLTSAPLSPPNLALVVTVQNTESHVEELKDDTNVESHVGDVMDRRPKLMNEDDERSNAVENNEELALLEGANKVADADKKHADNPFSFDTIKLFDNVDAVKTKHLVSPREPTLGIGSISHVPRFALRSKMIEDSKSGLLLWFSILSPVLKHKWEPPP</sequence>
<evidence type="ECO:0000259" key="10">
    <source>
        <dbReference type="PROSITE" id="PS51032"/>
    </source>
</evidence>
<evidence type="ECO:0000256" key="2">
    <source>
        <dbReference type="ARBA" id="ARBA00022745"/>
    </source>
</evidence>
<dbReference type="Pfam" id="PF19259">
    <property type="entry name" value="Ty3_capsid"/>
    <property type="match status" value="1"/>
</dbReference>
<dbReference type="SUPFAM" id="SSF54171">
    <property type="entry name" value="DNA-binding domain"/>
    <property type="match status" value="1"/>
</dbReference>
<feature type="domain" description="AP2/ERF" evidence="10">
    <location>
        <begin position="642"/>
        <end position="701"/>
    </location>
</feature>
<evidence type="ECO:0000256" key="4">
    <source>
        <dbReference type="ARBA" id="ARBA00023125"/>
    </source>
</evidence>
<keyword evidence="12" id="KW-1185">Reference proteome</keyword>
<dbReference type="InterPro" id="IPR036955">
    <property type="entry name" value="AP2/ERF_dom_sf"/>
</dbReference>
<name>A0A484KJX4_9ASTE</name>
<protein>
    <recommendedName>
        <fullName evidence="10">AP2/ERF domain-containing protein</fullName>
    </recommendedName>
</protein>
<dbReference type="FunFam" id="3.30.730.10:FF:000006">
    <property type="entry name" value="ethylene-responsive transcription factor ERF014-like"/>
    <property type="match status" value="1"/>
</dbReference>
<dbReference type="InterPro" id="IPR001471">
    <property type="entry name" value="AP2/ERF_dom"/>
</dbReference>
<dbReference type="CDD" id="cd00024">
    <property type="entry name" value="CD_CSD"/>
    <property type="match status" value="1"/>
</dbReference>
<keyword evidence="4" id="KW-0238">DNA-binding</keyword>
<dbReference type="OrthoDB" id="1304875at2759"/>
<dbReference type="InterPro" id="IPR016177">
    <property type="entry name" value="DNA-bd_dom_sf"/>
</dbReference>
<keyword evidence="7" id="KW-0539">Nucleus</keyword>
<evidence type="ECO:0000256" key="5">
    <source>
        <dbReference type="ARBA" id="ARBA00023159"/>
    </source>
</evidence>
<dbReference type="Gene3D" id="3.30.730.10">
    <property type="entry name" value="AP2/ERF domain"/>
    <property type="match status" value="1"/>
</dbReference>
<dbReference type="GO" id="GO:0005634">
    <property type="term" value="C:nucleus"/>
    <property type="evidence" value="ECO:0007669"/>
    <property type="project" value="UniProtKB-SubCell"/>
</dbReference>
<keyword evidence="3" id="KW-0805">Transcription regulation</keyword>
<proteinExistence type="inferred from homology"/>
<dbReference type="GO" id="GO:0009873">
    <property type="term" value="P:ethylene-activated signaling pathway"/>
    <property type="evidence" value="ECO:0007669"/>
    <property type="project" value="UniProtKB-KW"/>
</dbReference>
<dbReference type="PROSITE" id="PS51032">
    <property type="entry name" value="AP2_ERF"/>
    <property type="match status" value="1"/>
</dbReference>
<dbReference type="PANTHER" id="PTHR31985">
    <property type="entry name" value="ETHYLENE-RESPONSIVE TRANSCRIPTION FACTOR ERF042-RELATED"/>
    <property type="match status" value="1"/>
</dbReference>
<dbReference type="AlphaFoldDB" id="A0A484KJX4"/>
<keyword evidence="6" id="KW-0804">Transcription</keyword>
<dbReference type="PRINTS" id="PR00367">
    <property type="entry name" value="ETHRSPELEMNT"/>
</dbReference>
<dbReference type="GO" id="GO:0000976">
    <property type="term" value="F:transcription cis-regulatory region binding"/>
    <property type="evidence" value="ECO:0007669"/>
    <property type="project" value="UniProtKB-ARBA"/>
</dbReference>
<evidence type="ECO:0000256" key="1">
    <source>
        <dbReference type="ARBA" id="ARBA00004123"/>
    </source>
</evidence>
<dbReference type="Pfam" id="PF24626">
    <property type="entry name" value="SH3_Tf2-1"/>
    <property type="match status" value="1"/>
</dbReference>
<feature type="region of interest" description="Disordered" evidence="9">
    <location>
        <begin position="297"/>
        <end position="339"/>
    </location>
</feature>
<comment type="subcellular location">
    <subcellularLocation>
        <location evidence="1">Nucleus</location>
    </subcellularLocation>
</comment>
<dbReference type="PANTHER" id="PTHR31985:SF231">
    <property type="entry name" value="ETHYLENE-RESPONSIVE TRANSCRIPTION FACTOR ERF014"/>
    <property type="match status" value="1"/>
</dbReference>
<dbReference type="InterPro" id="IPR045358">
    <property type="entry name" value="Ty3_capsid"/>
</dbReference>
<accession>A0A484KJX4</accession>
<comment type="similarity">
    <text evidence="8">Belongs to the AP2/ERF transcription factor family. ERF subfamily.</text>
</comment>
<evidence type="ECO:0000313" key="11">
    <source>
        <dbReference type="EMBL" id="VFQ66023.1"/>
    </source>
</evidence>
<evidence type="ECO:0000313" key="12">
    <source>
        <dbReference type="Proteomes" id="UP000595140"/>
    </source>
</evidence>
<evidence type="ECO:0000256" key="3">
    <source>
        <dbReference type="ARBA" id="ARBA00023015"/>
    </source>
</evidence>
<dbReference type="Pfam" id="PF00847">
    <property type="entry name" value="AP2"/>
    <property type="match status" value="1"/>
</dbReference>
<dbReference type="Proteomes" id="UP000595140">
    <property type="component" value="Unassembled WGS sequence"/>
</dbReference>
<dbReference type="GO" id="GO:0003700">
    <property type="term" value="F:DNA-binding transcription factor activity"/>
    <property type="evidence" value="ECO:0007669"/>
    <property type="project" value="InterPro"/>
</dbReference>
<dbReference type="SMART" id="SM00380">
    <property type="entry name" value="AP2"/>
    <property type="match status" value="1"/>
</dbReference>
<evidence type="ECO:0000256" key="6">
    <source>
        <dbReference type="ARBA" id="ARBA00023163"/>
    </source>
</evidence>
<evidence type="ECO:0000256" key="9">
    <source>
        <dbReference type="SAM" id="MobiDB-lite"/>
    </source>
</evidence>
<evidence type="ECO:0000256" key="7">
    <source>
        <dbReference type="ARBA" id="ARBA00023242"/>
    </source>
</evidence>
<dbReference type="InterPro" id="IPR016197">
    <property type="entry name" value="Chromo-like_dom_sf"/>
</dbReference>
<dbReference type="CDD" id="cd00018">
    <property type="entry name" value="AP2"/>
    <property type="match status" value="1"/>
</dbReference>
<dbReference type="EMBL" id="OOIL02000516">
    <property type="protein sequence ID" value="VFQ66023.1"/>
    <property type="molecule type" value="Genomic_DNA"/>
</dbReference>
<evidence type="ECO:0000256" key="8">
    <source>
        <dbReference type="ARBA" id="ARBA00024343"/>
    </source>
</evidence>
<dbReference type="SUPFAM" id="SSF54160">
    <property type="entry name" value="Chromo domain-like"/>
    <property type="match status" value="1"/>
</dbReference>